<accession>A0A8T0CB06</accession>
<reference evidence="1 2" key="1">
    <citation type="journal article" date="2012" name="J. Bacteriol.">
        <title>Genome sequence of the cycloprodigiosin-producing bacterial strain Pseudoalteromonas rubra ATCC 29570(T).</title>
        <authorList>
            <person name="Xie B.B."/>
            <person name="Shu Y.L."/>
            <person name="Qin Q.L."/>
            <person name="Rong J.C."/>
            <person name="Zhang X.Y."/>
            <person name="Chen X.L."/>
            <person name="Zhou B.C."/>
            <person name="Zhang Y.Z."/>
        </authorList>
    </citation>
    <scope>NUCLEOTIDE SEQUENCE [LARGE SCALE GENOMIC DNA]</scope>
    <source>
        <strain evidence="1 2">DSM 6842</strain>
    </source>
</reference>
<evidence type="ECO:0000313" key="2">
    <source>
        <dbReference type="Proteomes" id="UP000016480"/>
    </source>
</evidence>
<protein>
    <submittedName>
        <fullName evidence="1">Uncharacterized protein</fullName>
    </submittedName>
</protein>
<evidence type="ECO:0000313" key="1">
    <source>
        <dbReference type="EMBL" id="KAF7787558.1"/>
    </source>
</evidence>
<organism evidence="1 2">
    <name type="scientific">Pseudoalteromonas rubra</name>
    <dbReference type="NCBI Taxonomy" id="43658"/>
    <lineage>
        <taxon>Bacteria</taxon>
        <taxon>Pseudomonadati</taxon>
        <taxon>Pseudomonadota</taxon>
        <taxon>Gammaproteobacteria</taxon>
        <taxon>Alteromonadales</taxon>
        <taxon>Pseudoalteromonadaceae</taxon>
        <taxon>Pseudoalteromonas</taxon>
    </lineage>
</organism>
<dbReference type="EMBL" id="AHCD03000030">
    <property type="protein sequence ID" value="KAF7787558.1"/>
    <property type="molecule type" value="Genomic_DNA"/>
</dbReference>
<comment type="caution">
    <text evidence="1">The sequence shown here is derived from an EMBL/GenBank/DDBJ whole genome shotgun (WGS) entry which is preliminary data.</text>
</comment>
<proteinExistence type="predicted"/>
<sequence>MIRCSILDKFISIPYMKCCDTFAADQVDFHDFTLCDLRDLA</sequence>
<dbReference type="AlphaFoldDB" id="A0A8T0CB06"/>
<name>A0A8T0CB06_9GAMM</name>
<dbReference type="Proteomes" id="UP000016480">
    <property type="component" value="Unassembled WGS sequence"/>
</dbReference>
<gene>
    <name evidence="1" type="ORF">PRUB_a4668</name>
</gene>